<dbReference type="OrthoDB" id="630188at2759"/>
<evidence type="ECO:0000259" key="2">
    <source>
        <dbReference type="Pfam" id="PF13839"/>
    </source>
</evidence>
<protein>
    <recommendedName>
        <fullName evidence="2">Trichome birefringence-like C-terminal domain-containing protein</fullName>
    </recommendedName>
</protein>
<dbReference type="EMBL" id="JACGCM010001165">
    <property type="protein sequence ID" value="KAF6160304.1"/>
    <property type="molecule type" value="Genomic_DNA"/>
</dbReference>
<name>A0A7J7MZR4_9MAGN</name>
<dbReference type="InterPro" id="IPR026057">
    <property type="entry name" value="TBL_C"/>
</dbReference>
<reference evidence="3 4" key="1">
    <citation type="journal article" date="2020" name="IScience">
        <title>Genome Sequencing of the Endangered Kingdonia uniflora (Circaeasteraceae, Ranunculales) Reveals Potential Mechanisms of Evolutionary Specialization.</title>
        <authorList>
            <person name="Sun Y."/>
            <person name="Deng T."/>
            <person name="Zhang A."/>
            <person name="Moore M.J."/>
            <person name="Landis J.B."/>
            <person name="Lin N."/>
            <person name="Zhang H."/>
            <person name="Zhang X."/>
            <person name="Huang J."/>
            <person name="Zhang X."/>
            <person name="Sun H."/>
            <person name="Wang H."/>
        </authorList>
    </citation>
    <scope>NUCLEOTIDE SEQUENCE [LARGE SCALE GENOMIC DNA]</scope>
    <source>
        <strain evidence="3">TB1705</strain>
        <tissue evidence="3">Leaf</tissue>
    </source>
</reference>
<evidence type="ECO:0000256" key="1">
    <source>
        <dbReference type="ARBA" id="ARBA00007727"/>
    </source>
</evidence>
<evidence type="ECO:0000313" key="3">
    <source>
        <dbReference type="EMBL" id="KAF6160304.1"/>
    </source>
</evidence>
<dbReference type="Proteomes" id="UP000541444">
    <property type="component" value="Unassembled WGS sequence"/>
</dbReference>
<dbReference type="GO" id="GO:0016740">
    <property type="term" value="F:transferase activity"/>
    <property type="evidence" value="ECO:0007669"/>
    <property type="project" value="InterPro"/>
</dbReference>
<dbReference type="AlphaFoldDB" id="A0A7J7MZR4"/>
<gene>
    <name evidence="3" type="ORF">GIB67_019073</name>
</gene>
<dbReference type="Gene3D" id="3.40.50.720">
    <property type="entry name" value="NAD(P)-binding Rossmann-like Domain"/>
    <property type="match status" value="1"/>
</dbReference>
<comment type="caution">
    <text evidence="3">The sequence shown here is derived from an EMBL/GenBank/DDBJ whole genome shotgun (WGS) entry which is preliminary data.</text>
</comment>
<organism evidence="3 4">
    <name type="scientific">Kingdonia uniflora</name>
    <dbReference type="NCBI Taxonomy" id="39325"/>
    <lineage>
        <taxon>Eukaryota</taxon>
        <taxon>Viridiplantae</taxon>
        <taxon>Streptophyta</taxon>
        <taxon>Embryophyta</taxon>
        <taxon>Tracheophyta</taxon>
        <taxon>Spermatophyta</taxon>
        <taxon>Magnoliopsida</taxon>
        <taxon>Ranunculales</taxon>
        <taxon>Circaeasteraceae</taxon>
        <taxon>Kingdonia</taxon>
    </lineage>
</organism>
<dbReference type="Pfam" id="PF13839">
    <property type="entry name" value="PC-Esterase"/>
    <property type="match status" value="1"/>
</dbReference>
<evidence type="ECO:0000313" key="4">
    <source>
        <dbReference type="Proteomes" id="UP000541444"/>
    </source>
</evidence>
<keyword evidence="4" id="KW-1185">Reference proteome</keyword>
<proteinExistence type="inferred from homology"/>
<sequence length="261" mass="29727">MIFYVNGRIRPAGIRIFCTQSPRHFEEGDWDQGSSCQRVQPLLPEQVYRFFSLERNGTSADTRCLANQHMYKVLEGPNFHILDVSHMSECRADPHPSTAGGKKHSDYMHWCLPRITIDNKIGFWSATASNVTFQSRNVLSKKFMVNKKGLNAKDVSIKALIAGICFHAYQQGYEILHFCLTSYMTDEEINKGIHFPSISSIRHITTKVGAAVVRGGVVEELAEGHGNIGTKQLMHMLEEGTKEYVARSMWYPFYHPFVHEK</sequence>
<accession>A0A7J7MZR4</accession>
<feature type="domain" description="Trichome birefringence-like C-terminal" evidence="2">
    <location>
        <begin position="15"/>
        <end position="113"/>
    </location>
</feature>
<comment type="similarity">
    <text evidence="1">Belongs to the PC-esterase family. TBL subfamily.</text>
</comment>